<feature type="compositionally biased region" description="Acidic residues" evidence="1">
    <location>
        <begin position="423"/>
        <end position="432"/>
    </location>
</feature>
<evidence type="ECO:0000313" key="2">
    <source>
        <dbReference type="EMBL" id="KAH8981328.1"/>
    </source>
</evidence>
<feature type="compositionally biased region" description="Polar residues" evidence="1">
    <location>
        <begin position="548"/>
        <end position="558"/>
    </location>
</feature>
<name>A0AAD4LAZ5_9AGAM</name>
<feature type="compositionally biased region" description="Pro residues" evidence="1">
    <location>
        <begin position="127"/>
        <end position="138"/>
    </location>
</feature>
<comment type="caution">
    <text evidence="2">The sequence shown here is derived from an EMBL/GenBank/DDBJ whole genome shotgun (WGS) entry which is preliminary data.</text>
</comment>
<organism evidence="2 3">
    <name type="scientific">Lactarius akahatsu</name>
    <dbReference type="NCBI Taxonomy" id="416441"/>
    <lineage>
        <taxon>Eukaryota</taxon>
        <taxon>Fungi</taxon>
        <taxon>Dikarya</taxon>
        <taxon>Basidiomycota</taxon>
        <taxon>Agaricomycotina</taxon>
        <taxon>Agaricomycetes</taxon>
        <taxon>Russulales</taxon>
        <taxon>Russulaceae</taxon>
        <taxon>Lactarius</taxon>
    </lineage>
</organism>
<sequence length="607" mass="65203">MSKTVVSPTVSPPLSPPHSGATSPVQSRRVLQRRGSATAADPWGAHLELNMNPGRTTSCKLTIVRVNPAPQIQLDERPPSPQQQRRHFSIGSHPQSPHRRHGSHGHSVAGKGENTRMSFASASFAPPGSPTGPGPRPGSPTHGHGHGLNRRSSVPKPRLSADQIISLAQQSCNPQSAPSSPRTPGGSLTAAARSGRTSFTAIPDDVFLPFVDRTDEVKALFTSPQPGARLFALLAQTFAPQTASESPVTNDAVFATDPRKWSSAQLEFWMKCVDRDSAPDEVWVGLIRRCVLFHSELIWERIKGALGAPPELDPDGFEEDPFTADKPLAFSDFKLESLEDLVASPTKDHPPVPDTTPQPQPAPDHASESNVSAPAEDSPSISALTIEPVLMPSSPTGEHDHPPTRPGGHRMHDISEDVREESSENEDEELSEPAEPSLQRGIIQGLRISTVPATPGIFAGDSPHTRLLRTSSMSSVNQLQQQQQQPKTPDEHPSPHRRSSMSSLGRRWSYAASNASSEVYDVVGERGPGNPLFPTSFARLALGPTLSANNPALRSQNFPPAPAFSNPHSIRASVVRGRRGKPSWAEGWDPSKHEYAVTASEGSVGGH</sequence>
<reference evidence="2" key="1">
    <citation type="submission" date="2022-01" db="EMBL/GenBank/DDBJ databases">
        <title>Comparative genomics reveals a dynamic genome evolution in the ectomycorrhizal milk-cap (Lactarius) mushrooms.</title>
        <authorList>
            <consortium name="DOE Joint Genome Institute"/>
            <person name="Lebreton A."/>
            <person name="Tang N."/>
            <person name="Kuo A."/>
            <person name="LaButti K."/>
            <person name="Drula E."/>
            <person name="Barry K."/>
            <person name="Clum A."/>
            <person name="Lipzen A."/>
            <person name="Mousain D."/>
            <person name="Ng V."/>
            <person name="Wang R."/>
            <person name="Wang X."/>
            <person name="Dai Y."/>
            <person name="Henrissat B."/>
            <person name="Grigoriev I.V."/>
            <person name="Guerin-Laguette A."/>
            <person name="Yu F."/>
            <person name="Martin F.M."/>
        </authorList>
    </citation>
    <scope>NUCLEOTIDE SEQUENCE</scope>
    <source>
        <strain evidence="2">QP</strain>
    </source>
</reference>
<proteinExistence type="predicted"/>
<dbReference type="Proteomes" id="UP001201163">
    <property type="component" value="Unassembled WGS sequence"/>
</dbReference>
<feature type="compositionally biased region" description="Basic and acidic residues" evidence="1">
    <location>
        <begin position="410"/>
        <end position="422"/>
    </location>
</feature>
<feature type="compositionally biased region" description="Polar residues" evidence="1">
    <location>
        <begin position="468"/>
        <end position="477"/>
    </location>
</feature>
<feature type="compositionally biased region" description="Pro residues" evidence="1">
    <location>
        <begin position="352"/>
        <end position="362"/>
    </location>
</feature>
<gene>
    <name evidence="2" type="ORF">EDB92DRAFT_2094048</name>
</gene>
<protein>
    <submittedName>
        <fullName evidence="2">Uncharacterized protein</fullName>
    </submittedName>
</protein>
<dbReference type="AlphaFoldDB" id="A0AAD4LAZ5"/>
<dbReference type="EMBL" id="JAKELL010000118">
    <property type="protein sequence ID" value="KAH8981328.1"/>
    <property type="molecule type" value="Genomic_DNA"/>
</dbReference>
<feature type="region of interest" description="Disordered" evidence="1">
    <location>
        <begin position="390"/>
        <end position="507"/>
    </location>
</feature>
<feature type="region of interest" description="Disordered" evidence="1">
    <location>
        <begin position="548"/>
        <end position="569"/>
    </location>
</feature>
<keyword evidence="3" id="KW-1185">Reference proteome</keyword>
<feature type="region of interest" description="Disordered" evidence="1">
    <location>
        <begin position="170"/>
        <end position="194"/>
    </location>
</feature>
<accession>A0AAD4LAZ5</accession>
<evidence type="ECO:0000313" key="3">
    <source>
        <dbReference type="Proteomes" id="UP001201163"/>
    </source>
</evidence>
<evidence type="ECO:0000256" key="1">
    <source>
        <dbReference type="SAM" id="MobiDB-lite"/>
    </source>
</evidence>
<feature type="region of interest" description="Disordered" evidence="1">
    <location>
        <begin position="70"/>
        <end position="158"/>
    </location>
</feature>
<feature type="compositionally biased region" description="Polar residues" evidence="1">
    <location>
        <begin position="170"/>
        <end position="182"/>
    </location>
</feature>
<feature type="region of interest" description="Disordered" evidence="1">
    <location>
        <begin position="343"/>
        <end position="378"/>
    </location>
</feature>
<feature type="region of interest" description="Disordered" evidence="1">
    <location>
        <begin position="1"/>
        <end position="54"/>
    </location>
</feature>